<protein>
    <submittedName>
        <fullName evidence="1">Uncharacterized protein</fullName>
    </submittedName>
</protein>
<reference evidence="1 2" key="1">
    <citation type="journal article" date="2012" name="PLoS Pathog.">
        <title>Diverse lifestyles and strategies of plant pathogenesis encoded in the genomes of eighteen Dothideomycetes fungi.</title>
        <authorList>
            <person name="Ohm R.A."/>
            <person name="Feau N."/>
            <person name="Henrissat B."/>
            <person name="Schoch C.L."/>
            <person name="Horwitz B.A."/>
            <person name="Barry K.W."/>
            <person name="Condon B.J."/>
            <person name="Copeland A.C."/>
            <person name="Dhillon B."/>
            <person name="Glaser F."/>
            <person name="Hesse C.N."/>
            <person name="Kosti I."/>
            <person name="LaButti K."/>
            <person name="Lindquist E.A."/>
            <person name="Lucas S."/>
            <person name="Salamov A.A."/>
            <person name="Bradshaw R.E."/>
            <person name="Ciuffetti L."/>
            <person name="Hamelin R.C."/>
            <person name="Kema G.H.J."/>
            <person name="Lawrence C."/>
            <person name="Scott J.A."/>
            <person name="Spatafora J.W."/>
            <person name="Turgeon B.G."/>
            <person name="de Wit P.J.G.M."/>
            <person name="Zhong S."/>
            <person name="Goodwin S.B."/>
            <person name="Grigoriev I.V."/>
        </authorList>
    </citation>
    <scope>NUCLEOTIDE SEQUENCE [LARGE SCALE GENOMIC DNA]</scope>
    <source>
        <strain evidence="1 2">SO2202</strain>
    </source>
</reference>
<evidence type="ECO:0000313" key="2">
    <source>
        <dbReference type="Proteomes" id="UP000016931"/>
    </source>
</evidence>
<dbReference type="RefSeq" id="XP_016757404.1">
    <property type="nucleotide sequence ID" value="XM_016900871.1"/>
</dbReference>
<proteinExistence type="predicted"/>
<dbReference type="Proteomes" id="UP000016931">
    <property type="component" value="Unassembled WGS sequence"/>
</dbReference>
<dbReference type="AlphaFoldDB" id="N1QFL2"/>
<organism evidence="1 2">
    <name type="scientific">Sphaerulina musiva (strain SO2202)</name>
    <name type="common">Poplar stem canker fungus</name>
    <name type="synonym">Septoria musiva</name>
    <dbReference type="NCBI Taxonomy" id="692275"/>
    <lineage>
        <taxon>Eukaryota</taxon>
        <taxon>Fungi</taxon>
        <taxon>Dikarya</taxon>
        <taxon>Ascomycota</taxon>
        <taxon>Pezizomycotina</taxon>
        <taxon>Dothideomycetes</taxon>
        <taxon>Dothideomycetidae</taxon>
        <taxon>Mycosphaerellales</taxon>
        <taxon>Mycosphaerellaceae</taxon>
        <taxon>Sphaerulina</taxon>
    </lineage>
</organism>
<sequence>MTPHLQTPEKSEIRGARKILEFLAREGKYDEPRKLTTLAECFQVSENRVSTIYRSLRNRRRYSEGEDPRGGYRGDDVLRLGEENISDAIHAIKDNDYEGHDLDYGALRYEATLPNVSTRTIRYSLRKEGIGRYIARIEDELDYKHVQLRIKFALEQLEIRPKSID</sequence>
<dbReference type="HOGENOM" id="CLU_1611819_0_0_1"/>
<name>N1QFL2_SPHMS</name>
<dbReference type="GeneID" id="27898008"/>
<keyword evidence="2" id="KW-1185">Reference proteome</keyword>
<gene>
    <name evidence="1" type="ORF">SEPMUDRAFT_110796</name>
</gene>
<dbReference type="EMBL" id="KB456269">
    <property type="protein sequence ID" value="EMF09283.1"/>
    <property type="molecule type" value="Genomic_DNA"/>
</dbReference>
<accession>N1QFL2</accession>
<evidence type="ECO:0000313" key="1">
    <source>
        <dbReference type="EMBL" id="EMF09283.1"/>
    </source>
</evidence>